<evidence type="ECO:0000256" key="1">
    <source>
        <dbReference type="ARBA" id="ARBA00007734"/>
    </source>
</evidence>
<dbReference type="InterPro" id="IPR012289">
    <property type="entry name" value="Lytic_TGlycosylase_superhlx_L"/>
</dbReference>
<dbReference type="SUPFAM" id="SSF48435">
    <property type="entry name" value="Bacterial muramidases"/>
    <property type="match status" value="1"/>
</dbReference>
<evidence type="ECO:0000313" key="7">
    <source>
        <dbReference type="Proteomes" id="UP000243558"/>
    </source>
</evidence>
<comment type="similarity">
    <text evidence="1">Belongs to the transglycosylase Slt family.</text>
</comment>
<dbReference type="InterPro" id="IPR008939">
    <property type="entry name" value="Lytic_TGlycosylase_superhlx_U"/>
</dbReference>
<dbReference type="InterPro" id="IPR023346">
    <property type="entry name" value="Lysozyme-like_dom_sf"/>
</dbReference>
<dbReference type="PANTHER" id="PTHR37423">
    <property type="entry name" value="SOLUBLE LYTIC MUREIN TRANSGLYCOSYLASE-RELATED"/>
    <property type="match status" value="1"/>
</dbReference>
<dbReference type="GO" id="GO:0008933">
    <property type="term" value="F:peptidoglycan lytic transglycosylase activity"/>
    <property type="evidence" value="ECO:0007669"/>
    <property type="project" value="InterPro"/>
</dbReference>
<comment type="caution">
    <text evidence="6">The sequence shown here is derived from an EMBL/GenBank/DDBJ whole genome shotgun (WGS) entry which is preliminary data.</text>
</comment>
<feature type="chain" id="PRO_5008358791" evidence="3">
    <location>
        <begin position="22"/>
        <end position="671"/>
    </location>
</feature>
<dbReference type="InterPro" id="IPR000189">
    <property type="entry name" value="Transglyc_AS"/>
</dbReference>
<gene>
    <name evidence="6" type="ORF">QV01_04940</name>
</gene>
<protein>
    <submittedName>
        <fullName evidence="6">Lytic murein transglycosylase</fullName>
    </submittedName>
</protein>
<reference evidence="6 7" key="1">
    <citation type="submission" date="2014-11" db="EMBL/GenBank/DDBJ databases">
        <title>Pan-genome of Gallibacterium spp.</title>
        <authorList>
            <person name="Kudirkiene E."/>
            <person name="Bojesen A.M."/>
        </authorList>
    </citation>
    <scope>NUCLEOTIDE SEQUENCE [LARGE SCALE GENOMIC DNA]</scope>
    <source>
        <strain evidence="6 7">F151</strain>
    </source>
</reference>
<dbReference type="GO" id="GO:0042597">
    <property type="term" value="C:periplasmic space"/>
    <property type="evidence" value="ECO:0007669"/>
    <property type="project" value="InterPro"/>
</dbReference>
<dbReference type="SUPFAM" id="SSF53955">
    <property type="entry name" value="Lysozyme-like"/>
    <property type="match status" value="1"/>
</dbReference>
<evidence type="ECO:0000256" key="3">
    <source>
        <dbReference type="SAM" id="SignalP"/>
    </source>
</evidence>
<dbReference type="Gene3D" id="1.10.530.10">
    <property type="match status" value="1"/>
</dbReference>
<organism evidence="6 7">
    <name type="scientific">Gallibacterium genomosp. 3</name>
    <dbReference type="NCBI Taxonomy" id="505345"/>
    <lineage>
        <taxon>Bacteria</taxon>
        <taxon>Pseudomonadati</taxon>
        <taxon>Pseudomonadota</taxon>
        <taxon>Gammaproteobacteria</taxon>
        <taxon>Pasteurellales</taxon>
        <taxon>Pasteurellaceae</taxon>
        <taxon>Gallibacterium</taxon>
    </lineage>
</organism>
<accession>A0A1A7NS44</accession>
<sequence length="671" mass="78057">MNAWQKSVLVLSLVVGGQSFATETSTPKTPNQPSQQTDQYSLQRQQYQEFMQFLSGNVSDNSVALAAQLLPSLQDYPLYPYAWYRVLIKQSLIPLAQLQQFLVAYPDFPLNNTLINQFYQKAFQQQNWSLIDTGKQQFPAQSTAQHCIQLIAAQNLTKNPTELTNVWQATEKLWLSGENLPKQCVPLFEAWQQAGKLSEALIQQRADLAITAQNHSLLSYLQNLSKDDVAKQRLQPWLNLLAQPQNLNKITETWSVTPQNKQILLANLPRYFRTISEQDLDFSALQQQLAQWQQKWQFSDTEMNQIKRSLLQRFFDNTQPQWLNWRDQQLSLLKDDTLIERRLRVAIRQQQPLTEWFKLLSKDTLNKDEWRYWQAWQDQKQGKQAQAKTVLQQLSQQRGFYGLLAAETLGIDYQPPMQDITQPISFDSLWQQPKIQQALQRITELRYFRYIDDAYTEWAFLLNNVTKEQALLLSEYATQQNWYDLSVAATIHTKAWEYIRLRLPLAYQPWFEINTTNKTISLSFAMAIARQESAWRPNVRSSANAIGLMQLLPSTAKVTAQQAQYHPQQATKLTDPLTNILLGTTHLEQLAEKYGDNRLLIAAAYNAGANRVDQWLADNNGKLSMAEFIASIPFYETRNYVQNVVSYDYYYQILTKQPRKKFSKTETDRVY</sequence>
<dbReference type="Pfam" id="PF14718">
    <property type="entry name" value="SLT_L"/>
    <property type="match status" value="1"/>
</dbReference>
<proteinExistence type="inferred from homology"/>
<dbReference type="Gene3D" id="1.25.20.10">
    <property type="entry name" value="Bacterial muramidases"/>
    <property type="match status" value="1"/>
</dbReference>
<dbReference type="CDD" id="cd13401">
    <property type="entry name" value="Slt70-like"/>
    <property type="match status" value="1"/>
</dbReference>
<feature type="domain" description="Transglycosylase SLT" evidence="4">
    <location>
        <begin position="513"/>
        <end position="622"/>
    </location>
</feature>
<evidence type="ECO:0000259" key="5">
    <source>
        <dbReference type="Pfam" id="PF14718"/>
    </source>
</evidence>
<keyword evidence="7" id="KW-1185">Reference proteome</keyword>
<dbReference type="InterPro" id="IPR037061">
    <property type="entry name" value="Lytic_TGlycoase_superhlx_L_sf"/>
</dbReference>
<dbReference type="PATRIC" id="fig|505345.7.peg.980"/>
<dbReference type="PROSITE" id="PS00922">
    <property type="entry name" value="TRANSGLYCOSYLASE"/>
    <property type="match status" value="1"/>
</dbReference>
<dbReference type="InterPro" id="IPR008258">
    <property type="entry name" value="Transglycosylase_SLT_dom_1"/>
</dbReference>
<keyword evidence="2 3" id="KW-0732">Signal</keyword>
<dbReference type="Proteomes" id="UP000243558">
    <property type="component" value="Unassembled WGS sequence"/>
</dbReference>
<dbReference type="PANTHER" id="PTHR37423:SF5">
    <property type="entry name" value="SOLUBLE LYTIC MUREIN TRANSGLYCOSYLASE"/>
    <property type="match status" value="1"/>
</dbReference>
<feature type="domain" description="Lytic transglycosylase superhelical linker" evidence="5">
    <location>
        <begin position="436"/>
        <end position="499"/>
    </location>
</feature>
<dbReference type="GO" id="GO:0000270">
    <property type="term" value="P:peptidoglycan metabolic process"/>
    <property type="evidence" value="ECO:0007669"/>
    <property type="project" value="InterPro"/>
</dbReference>
<dbReference type="GO" id="GO:0004553">
    <property type="term" value="F:hydrolase activity, hydrolyzing O-glycosyl compounds"/>
    <property type="evidence" value="ECO:0007669"/>
    <property type="project" value="InterPro"/>
</dbReference>
<dbReference type="Gene3D" id="1.10.1240.20">
    <property type="entry name" value="Lytic transglycosylase, superhelical linker domain"/>
    <property type="match status" value="1"/>
</dbReference>
<dbReference type="GO" id="GO:0016020">
    <property type="term" value="C:membrane"/>
    <property type="evidence" value="ECO:0007669"/>
    <property type="project" value="InterPro"/>
</dbReference>
<evidence type="ECO:0000313" key="6">
    <source>
        <dbReference type="EMBL" id="OBW92425.1"/>
    </source>
</evidence>
<dbReference type="EMBL" id="JTJM01000019">
    <property type="protein sequence ID" value="OBW92425.1"/>
    <property type="molecule type" value="Genomic_DNA"/>
</dbReference>
<feature type="signal peptide" evidence="3">
    <location>
        <begin position="1"/>
        <end position="21"/>
    </location>
</feature>
<dbReference type="RefSeq" id="WP_065239151.1">
    <property type="nucleotide sequence ID" value="NZ_JTJM01000019.1"/>
</dbReference>
<evidence type="ECO:0000259" key="4">
    <source>
        <dbReference type="Pfam" id="PF01464"/>
    </source>
</evidence>
<name>A0A1A7NS44_9PAST</name>
<dbReference type="Pfam" id="PF01464">
    <property type="entry name" value="SLT"/>
    <property type="match status" value="1"/>
</dbReference>
<evidence type="ECO:0000256" key="2">
    <source>
        <dbReference type="ARBA" id="ARBA00022729"/>
    </source>
</evidence>
<dbReference type="Pfam" id="PF00760">
    <property type="entry name" value="Cucumo_coat"/>
    <property type="match status" value="1"/>
</dbReference>
<dbReference type="AlphaFoldDB" id="A0A1A7NS44"/>